<proteinExistence type="predicted"/>
<feature type="region of interest" description="Disordered" evidence="1">
    <location>
        <begin position="8"/>
        <end position="27"/>
    </location>
</feature>
<gene>
    <name evidence="2" type="ORF">JK358_10725</name>
</gene>
<evidence type="ECO:0000256" key="1">
    <source>
        <dbReference type="SAM" id="MobiDB-lite"/>
    </source>
</evidence>
<sequence length="90" mass="9626">MFNLCRIGDPATAEPAEHKPRITVDKAERGRGVPNVHLVSVKDGANIDGVLSNAKIKETTVKSAVLNLPRVRAHSLYCVPAGECPRRAAA</sequence>
<protein>
    <submittedName>
        <fullName evidence="2">Uncharacterized protein</fullName>
    </submittedName>
</protein>
<reference evidence="2 3" key="1">
    <citation type="submission" date="2021-01" db="EMBL/GenBank/DDBJ databases">
        <title>WGS of actinomycetes isolated from Thailand.</title>
        <authorList>
            <person name="Thawai C."/>
        </authorList>
    </citation>
    <scope>NUCLEOTIDE SEQUENCE [LARGE SCALE GENOMIC DNA]</scope>
    <source>
        <strain evidence="2 3">LPG 2</strain>
    </source>
</reference>
<name>A0ABS1M2W4_9NOCA</name>
<comment type="caution">
    <text evidence="2">The sequence shown here is derived from an EMBL/GenBank/DDBJ whole genome shotgun (WGS) entry which is preliminary data.</text>
</comment>
<evidence type="ECO:0000313" key="2">
    <source>
        <dbReference type="EMBL" id="MBL1074866.1"/>
    </source>
</evidence>
<dbReference type="RefSeq" id="WP_201946174.1">
    <property type="nucleotide sequence ID" value="NZ_JAERRJ010000003.1"/>
</dbReference>
<keyword evidence="3" id="KW-1185">Reference proteome</keyword>
<dbReference type="Proteomes" id="UP000602198">
    <property type="component" value="Unassembled WGS sequence"/>
</dbReference>
<organism evidence="2 3">
    <name type="scientific">Nocardia acididurans</name>
    <dbReference type="NCBI Taxonomy" id="2802282"/>
    <lineage>
        <taxon>Bacteria</taxon>
        <taxon>Bacillati</taxon>
        <taxon>Actinomycetota</taxon>
        <taxon>Actinomycetes</taxon>
        <taxon>Mycobacteriales</taxon>
        <taxon>Nocardiaceae</taxon>
        <taxon>Nocardia</taxon>
    </lineage>
</organism>
<accession>A0ABS1M2W4</accession>
<feature type="compositionally biased region" description="Basic and acidic residues" evidence="1">
    <location>
        <begin position="15"/>
        <end position="27"/>
    </location>
</feature>
<dbReference type="EMBL" id="JAERRJ010000003">
    <property type="protein sequence ID" value="MBL1074866.1"/>
    <property type="molecule type" value="Genomic_DNA"/>
</dbReference>
<evidence type="ECO:0000313" key="3">
    <source>
        <dbReference type="Proteomes" id="UP000602198"/>
    </source>
</evidence>